<dbReference type="PANTHER" id="PTHR47642">
    <property type="entry name" value="ATP-DEPENDENT DNA HELICASE"/>
    <property type="match status" value="1"/>
</dbReference>
<accession>A0A6J8BDF9</accession>
<dbReference type="PANTHER" id="PTHR47642:SF5">
    <property type="entry name" value="ATP-DEPENDENT DNA HELICASE"/>
    <property type="match status" value="1"/>
</dbReference>
<dbReference type="EMBL" id="CACVKT020002956">
    <property type="protein sequence ID" value="CAC5380934.1"/>
    <property type="molecule type" value="Genomic_DNA"/>
</dbReference>
<protein>
    <recommendedName>
        <fullName evidence="3">PIF1</fullName>
    </recommendedName>
</protein>
<sequence length="165" mass="19130">MACAKTVHRSQGDTMQSAVLQLPSKKLAHLHYVAFSRVTALQNIHISGKLDPSKITVSQDVKSEMYRLRTDAQLQQCYSPLYNLDNCKMKIYFHNCQSIHLHIEDIKKDESIFASDVCLFVETKLCASDKNNLYEMENFNMYRNDYHNNRTAYGSSVYIKKNIYC</sequence>
<reference evidence="1 2" key="1">
    <citation type="submission" date="2020-06" db="EMBL/GenBank/DDBJ databases">
        <authorList>
            <person name="Li R."/>
            <person name="Bekaert M."/>
        </authorList>
    </citation>
    <scope>NUCLEOTIDE SEQUENCE [LARGE SCALE GENOMIC DNA]</scope>
    <source>
        <strain evidence="2">wild</strain>
    </source>
</reference>
<dbReference type="Proteomes" id="UP000507470">
    <property type="component" value="Unassembled WGS sequence"/>
</dbReference>
<dbReference type="InterPro" id="IPR051055">
    <property type="entry name" value="PIF1_helicase"/>
</dbReference>
<gene>
    <name evidence="1" type="ORF">MCOR_16859</name>
</gene>
<evidence type="ECO:0008006" key="3">
    <source>
        <dbReference type="Google" id="ProtNLM"/>
    </source>
</evidence>
<proteinExistence type="predicted"/>
<evidence type="ECO:0000313" key="1">
    <source>
        <dbReference type="EMBL" id="CAC5380934.1"/>
    </source>
</evidence>
<evidence type="ECO:0000313" key="2">
    <source>
        <dbReference type="Proteomes" id="UP000507470"/>
    </source>
</evidence>
<dbReference type="AlphaFoldDB" id="A0A6J8BDF9"/>
<organism evidence="1 2">
    <name type="scientific">Mytilus coruscus</name>
    <name type="common">Sea mussel</name>
    <dbReference type="NCBI Taxonomy" id="42192"/>
    <lineage>
        <taxon>Eukaryota</taxon>
        <taxon>Metazoa</taxon>
        <taxon>Spiralia</taxon>
        <taxon>Lophotrochozoa</taxon>
        <taxon>Mollusca</taxon>
        <taxon>Bivalvia</taxon>
        <taxon>Autobranchia</taxon>
        <taxon>Pteriomorphia</taxon>
        <taxon>Mytilida</taxon>
        <taxon>Mytiloidea</taxon>
        <taxon>Mytilidae</taxon>
        <taxon>Mytilinae</taxon>
        <taxon>Mytilus</taxon>
    </lineage>
</organism>
<keyword evidence="2" id="KW-1185">Reference proteome</keyword>
<dbReference type="OrthoDB" id="6141723at2759"/>
<name>A0A6J8BDF9_MYTCO</name>